<dbReference type="OrthoDB" id="60033at2759"/>
<dbReference type="EMBL" id="JAHRHY010000013">
    <property type="protein sequence ID" value="KAG9064812.1"/>
    <property type="molecule type" value="Genomic_DNA"/>
</dbReference>
<comment type="caution">
    <text evidence="2">The sequence shown here is derived from an EMBL/GenBank/DDBJ whole genome shotgun (WGS) entry which is preliminary data.</text>
</comment>
<name>A0A9P8BTC1_9FUNG</name>
<evidence type="ECO:0000313" key="3">
    <source>
        <dbReference type="Proteomes" id="UP000707451"/>
    </source>
</evidence>
<keyword evidence="3" id="KW-1185">Reference proteome</keyword>
<sequence length="253" mass="26653">MALPPELTFEHYEVKPEPERPPIYITAPESSTQQMYQNMMFNTLPNDNSTPSQRRPNSPLTIQTSMGGSGPNSPLHSPLSPHHSPLSPLSPLSPSFAMQNLGLGMNSNGNLNVNESNSGGMNGVRNTNTINNNNNPNNNSNPRTPSINIQIPPFYTNSSGLLGHAPQSPNTLQAYTSAVNTPLPPSPSPGSPLASMVSDNEMESSASLYCPSPGGPNLTGGLHGGRPGSEYGGSEYGGSEYGGDDGSHFFSMS</sequence>
<feature type="region of interest" description="Disordered" evidence="1">
    <location>
        <begin position="1"/>
        <end position="22"/>
    </location>
</feature>
<dbReference type="AlphaFoldDB" id="A0A9P8BTC1"/>
<proteinExistence type="predicted"/>
<protein>
    <submittedName>
        <fullName evidence="2">Uncharacterized protein</fullName>
    </submittedName>
</protein>
<feature type="region of interest" description="Disordered" evidence="1">
    <location>
        <begin position="177"/>
        <end position="253"/>
    </location>
</feature>
<organism evidence="2 3">
    <name type="scientific">Linnemannia hyalina</name>
    <dbReference type="NCBI Taxonomy" id="64524"/>
    <lineage>
        <taxon>Eukaryota</taxon>
        <taxon>Fungi</taxon>
        <taxon>Fungi incertae sedis</taxon>
        <taxon>Mucoromycota</taxon>
        <taxon>Mortierellomycotina</taxon>
        <taxon>Mortierellomycetes</taxon>
        <taxon>Mortierellales</taxon>
        <taxon>Mortierellaceae</taxon>
        <taxon>Linnemannia</taxon>
    </lineage>
</organism>
<feature type="region of interest" description="Disordered" evidence="1">
    <location>
        <begin position="41"/>
        <end position="93"/>
    </location>
</feature>
<feature type="compositionally biased region" description="Basic and acidic residues" evidence="1">
    <location>
        <begin position="8"/>
        <end position="20"/>
    </location>
</feature>
<feature type="compositionally biased region" description="Polar residues" evidence="1">
    <location>
        <begin position="41"/>
        <end position="66"/>
    </location>
</feature>
<feature type="compositionally biased region" description="Gly residues" evidence="1">
    <location>
        <begin position="217"/>
        <end position="241"/>
    </location>
</feature>
<gene>
    <name evidence="2" type="ORF">KI688_003072</name>
</gene>
<reference evidence="2" key="1">
    <citation type="submission" date="2021-06" db="EMBL/GenBank/DDBJ databases">
        <title>Genome Sequence of Mortierella hyaline Strain SCG-10, a Cold-Adapted, Nitrate-Reducing Fungus Isolated from Soil in Minnesota, USA.</title>
        <authorList>
            <person name="Aldossari N."/>
        </authorList>
    </citation>
    <scope>NUCLEOTIDE SEQUENCE</scope>
    <source>
        <strain evidence="2">SCG-10</strain>
    </source>
</reference>
<dbReference type="Proteomes" id="UP000707451">
    <property type="component" value="Unassembled WGS sequence"/>
</dbReference>
<feature type="compositionally biased region" description="Low complexity" evidence="1">
    <location>
        <begin position="73"/>
        <end position="93"/>
    </location>
</feature>
<evidence type="ECO:0000256" key="1">
    <source>
        <dbReference type="SAM" id="MobiDB-lite"/>
    </source>
</evidence>
<evidence type="ECO:0000313" key="2">
    <source>
        <dbReference type="EMBL" id="KAG9064812.1"/>
    </source>
</evidence>
<accession>A0A9P8BTC1</accession>